<gene>
    <name evidence="6 8" type="primary">pyrR</name>
    <name evidence="8" type="ORF">ACFQ03_22885</name>
</gene>
<dbReference type="PANTHER" id="PTHR11608">
    <property type="entry name" value="BIFUNCTIONAL PROTEIN PYRR"/>
    <property type="match status" value="1"/>
</dbReference>
<name>A0ABW3DEV6_9BACL</name>
<evidence type="ECO:0000259" key="7">
    <source>
        <dbReference type="Pfam" id="PF00156"/>
    </source>
</evidence>
<dbReference type="NCBIfam" id="NF003548">
    <property type="entry name" value="PRK05205.1-4"/>
    <property type="match status" value="1"/>
</dbReference>
<reference evidence="9" key="1">
    <citation type="journal article" date="2019" name="Int. J. Syst. Evol. Microbiol.">
        <title>The Global Catalogue of Microorganisms (GCM) 10K type strain sequencing project: providing services to taxonomists for standard genome sequencing and annotation.</title>
        <authorList>
            <consortium name="The Broad Institute Genomics Platform"/>
            <consortium name="The Broad Institute Genome Sequencing Center for Infectious Disease"/>
            <person name="Wu L."/>
            <person name="Ma J."/>
        </authorList>
    </citation>
    <scope>NUCLEOTIDE SEQUENCE [LARGE SCALE GENOMIC DNA]</scope>
    <source>
        <strain evidence="9">CCUG 57263</strain>
    </source>
</reference>
<keyword evidence="6 8" id="KW-0808">Transferase</keyword>
<dbReference type="GO" id="GO:0004845">
    <property type="term" value="F:uracil phosphoribosyltransferase activity"/>
    <property type="evidence" value="ECO:0007669"/>
    <property type="project" value="UniProtKB-EC"/>
</dbReference>
<dbReference type="Proteomes" id="UP001597120">
    <property type="component" value="Unassembled WGS sequence"/>
</dbReference>
<keyword evidence="4 6" id="KW-0805">Transcription regulation</keyword>
<dbReference type="Pfam" id="PF00156">
    <property type="entry name" value="Pribosyltran"/>
    <property type="match status" value="1"/>
</dbReference>
<sequence length="183" mass="20668">MITQDRRILLDDTAIRRALTRIAHEILERNKGVDDCVLIGIRTRGVYLAERIARRIREIEGVPIPAAAIDVTSYRDDVSRQSRGNPAQGIVEPELDIHNKKIILFDDVLFTGRTVRAAMDALMDKGRPQMIQLAVLVDRGHRELPIRPDYVGKNIPTSKLEEIVVHLEEADGQDEVILYNKGS</sequence>
<comment type="subunit">
    <text evidence="6">Homodimer and homohexamer; in equilibrium.</text>
</comment>
<proteinExistence type="inferred from homology"/>
<dbReference type="NCBIfam" id="NF003549">
    <property type="entry name" value="PRK05205.1-5"/>
    <property type="match status" value="1"/>
</dbReference>
<evidence type="ECO:0000313" key="8">
    <source>
        <dbReference type="EMBL" id="MFD0871977.1"/>
    </source>
</evidence>
<dbReference type="InterPro" id="IPR023050">
    <property type="entry name" value="PyrR"/>
</dbReference>
<dbReference type="SUPFAM" id="SSF53271">
    <property type="entry name" value="PRTase-like"/>
    <property type="match status" value="1"/>
</dbReference>
<keyword evidence="3 6" id="KW-0328">Glycosyltransferase</keyword>
<dbReference type="CDD" id="cd06223">
    <property type="entry name" value="PRTases_typeI"/>
    <property type="match status" value="1"/>
</dbReference>
<feature type="domain" description="Phosphoribosyltransferase" evidence="7">
    <location>
        <begin position="9"/>
        <end position="167"/>
    </location>
</feature>
<keyword evidence="2 6" id="KW-0806">Transcription termination</keyword>
<dbReference type="RefSeq" id="WP_370451774.1">
    <property type="nucleotide sequence ID" value="NZ_JBHTIU010000095.1"/>
</dbReference>
<dbReference type="InterPro" id="IPR029057">
    <property type="entry name" value="PRTase-like"/>
</dbReference>
<keyword evidence="9" id="KW-1185">Reference proteome</keyword>
<evidence type="ECO:0000256" key="2">
    <source>
        <dbReference type="ARBA" id="ARBA00022472"/>
    </source>
</evidence>
<evidence type="ECO:0000313" key="9">
    <source>
        <dbReference type="Proteomes" id="UP001597120"/>
    </source>
</evidence>
<dbReference type="EC" id="2.4.2.9" evidence="6"/>
<comment type="function">
    <text evidence="6">Also displays a weak uracil phosphoribosyltransferase activity which is not physiologically significant.</text>
</comment>
<comment type="catalytic activity">
    <reaction evidence="6">
        <text>UMP + diphosphate = 5-phospho-alpha-D-ribose 1-diphosphate + uracil</text>
        <dbReference type="Rhea" id="RHEA:13017"/>
        <dbReference type="ChEBI" id="CHEBI:17568"/>
        <dbReference type="ChEBI" id="CHEBI:33019"/>
        <dbReference type="ChEBI" id="CHEBI:57865"/>
        <dbReference type="ChEBI" id="CHEBI:58017"/>
        <dbReference type="EC" id="2.4.2.9"/>
    </reaction>
</comment>
<organism evidence="8 9">
    <name type="scientific">Paenibacillus residui</name>
    <dbReference type="NCBI Taxonomy" id="629724"/>
    <lineage>
        <taxon>Bacteria</taxon>
        <taxon>Bacillati</taxon>
        <taxon>Bacillota</taxon>
        <taxon>Bacilli</taxon>
        <taxon>Bacillales</taxon>
        <taxon>Paenibacillaceae</taxon>
        <taxon>Paenibacillus</taxon>
    </lineage>
</organism>
<protein>
    <recommendedName>
        <fullName evidence="6">Bifunctional protein PyrR</fullName>
    </recommendedName>
    <domain>
        <recommendedName>
            <fullName evidence="6">Pyrimidine operon regulatory protein</fullName>
        </recommendedName>
    </domain>
    <domain>
        <recommendedName>
            <fullName evidence="6">Uracil phosphoribosyltransferase</fullName>
            <shortName evidence="6">UPRTase</shortName>
            <ecNumber evidence="6">2.4.2.9</ecNumber>
        </recommendedName>
    </domain>
</protein>
<accession>A0ABW3DEV6</accession>
<evidence type="ECO:0000256" key="4">
    <source>
        <dbReference type="ARBA" id="ARBA00023015"/>
    </source>
</evidence>
<dbReference type="Gene3D" id="3.40.50.2020">
    <property type="match status" value="1"/>
</dbReference>
<comment type="function">
    <text evidence="6">Regulates transcriptional attenuation of the pyrimidine nucleotide (pyr) operon by binding in a uridine-dependent manner to specific sites on pyr mRNA. This disrupts an antiterminator hairpin in the RNA and favors formation of a downstream transcription terminator, leading to a reduced expression of downstream genes.</text>
</comment>
<dbReference type="EMBL" id="JBHTIU010000095">
    <property type="protein sequence ID" value="MFD0871977.1"/>
    <property type="molecule type" value="Genomic_DNA"/>
</dbReference>
<dbReference type="PANTHER" id="PTHR11608:SF0">
    <property type="entry name" value="BIFUNCTIONAL PROTEIN PYRR"/>
    <property type="match status" value="1"/>
</dbReference>
<dbReference type="InterPro" id="IPR000836">
    <property type="entry name" value="PRTase_dom"/>
</dbReference>
<comment type="caution">
    <text evidence="8">The sequence shown here is derived from an EMBL/GenBank/DDBJ whole genome shotgun (WGS) entry which is preliminary data.</text>
</comment>
<dbReference type="InterPro" id="IPR050137">
    <property type="entry name" value="PyrR_bifunctional"/>
</dbReference>
<comment type="similarity">
    <text evidence="1 6">Belongs to the purine/pyrimidine phosphoribosyltransferase family. PyrR subfamily.</text>
</comment>
<evidence type="ECO:0000256" key="5">
    <source>
        <dbReference type="ARBA" id="ARBA00023163"/>
    </source>
</evidence>
<keyword evidence="5 6" id="KW-0804">Transcription</keyword>
<dbReference type="HAMAP" id="MF_01219">
    <property type="entry name" value="PyrR"/>
    <property type="match status" value="1"/>
</dbReference>
<keyword evidence="6" id="KW-0694">RNA-binding</keyword>
<evidence type="ECO:0000256" key="6">
    <source>
        <dbReference type="HAMAP-Rule" id="MF_01219"/>
    </source>
</evidence>
<feature type="short sequence motif" description="PRPP-binding" evidence="6">
    <location>
        <begin position="102"/>
        <end position="114"/>
    </location>
</feature>
<evidence type="ECO:0000256" key="1">
    <source>
        <dbReference type="ARBA" id="ARBA00005565"/>
    </source>
</evidence>
<evidence type="ECO:0000256" key="3">
    <source>
        <dbReference type="ARBA" id="ARBA00022676"/>
    </source>
</evidence>